<reference evidence="4" key="1">
    <citation type="submission" date="2017-08" db="EMBL/GenBank/DDBJ databases">
        <authorList>
            <person name="Grouzdev D.S."/>
            <person name="Gaisin V.A."/>
            <person name="Rysina M.S."/>
            <person name="Gorlenko V.M."/>
        </authorList>
    </citation>
    <scope>NUCLEOTIDE SEQUENCE [LARGE SCALE GENOMIC DNA]</scope>
    <source>
        <strain evidence="4">Kir15-3F</strain>
    </source>
</reference>
<feature type="transmembrane region" description="Helical" evidence="2">
    <location>
        <begin position="295"/>
        <end position="311"/>
    </location>
</feature>
<evidence type="ECO:0000256" key="1">
    <source>
        <dbReference type="SAM" id="MobiDB-lite"/>
    </source>
</evidence>
<feature type="transmembrane region" description="Helical" evidence="2">
    <location>
        <begin position="1425"/>
        <end position="1442"/>
    </location>
</feature>
<feature type="transmembrane region" description="Helical" evidence="2">
    <location>
        <begin position="644"/>
        <end position="661"/>
    </location>
</feature>
<feature type="transmembrane region" description="Helical" evidence="2">
    <location>
        <begin position="1102"/>
        <end position="1120"/>
    </location>
</feature>
<accession>A0A2A6RH60</accession>
<feature type="transmembrane region" description="Helical" evidence="2">
    <location>
        <begin position="1319"/>
        <end position="1338"/>
    </location>
</feature>
<feature type="transmembrane region" description="Helical" evidence="2">
    <location>
        <begin position="540"/>
        <end position="562"/>
    </location>
</feature>
<evidence type="ECO:0000256" key="2">
    <source>
        <dbReference type="SAM" id="Phobius"/>
    </source>
</evidence>
<keyword evidence="2" id="KW-0472">Membrane</keyword>
<sequence length="1464" mass="155518">MEILILLLLLLFCFVLPWLLTVVLAWRLWRSSRKPPPAPQAPDHQLGDVVRFERMLARWAADGRLDAALVDQVRDLLADEWQAQEAARLKQPPQPTTRSAASPEKPPRIDPASDWAELAEAIQQSEQARGVTPAPNAAASRPSANEQTQRTTPAPNAAASAALDGTPRTHDPVPTPSVSLEQQAGAPPARATHGALAAALLALGTRRTLLFLGSFLLVMSGLTLVIFSWASFPPFIQLLILAGTTAGLWGGGALMQRKADLVTAGQNLQLVAALLIPVVGFALGRPGLLDLAPRLAWQLTSGLSFAAYAAAAWRTGRAFYSGGSALAMVSLLLALLAGVERSWQVAPLLWLLAILLLVAAWLAKGAHAPLAEGPRWVALVGIPLGLVAALLFAISDWNSNALAASLLSGTFACAVAYWRERQSLWLWASIALPIAVAPLLLGSAETGVAWNVLALAITALLYLGLSSFTEAQHTLPVTTAPLARPFGSLALITALVACAGAWDTSATTQVVLPLLALFGMALLVVIERGQWHWLGDGRKLVATLGLLAAGLLLGLWIEALLVPHMPNVAQRVLFMTPLAVLFFVAARWWPGRLNAAYDLTLQSLGSVALLVAAWSLSQSETRLIGALLLTLALGGQATLRQFWLWAALSLGALNVVAFSLVESVVDPSQLEHAWMLTALGLAASYSLVGERLRRTTLRYWTWPGVVWGCLWGLFAVSWAAVNIFATPTLSSGIFLGCALLLGLHTALWRRGELGYAVASLLVAATLTAAGQGFFTTWRPSNGELGYIVAALALGLGLLGQGLRRKGRSYGLPYELVAFGIMPGAPMLATVTGGGASEMTLILLSLTTLYSAALWHYRQPWLLALAFFSFDVGLLYGASWLLPSGDPAGAGLIWVSAVVVQSLLSLWMRRTMSGPFAQAGAWGYTINVFVGLGALLLAASSSGHLAIVAGILALLLALLSWFEAHEALAWGSLTLLGLMFSQHYHWLNLSPNEALLAGSLTALGCYVLGWGIQALLPRQARLAIWRRPLEWGLGATSLLIPLLLVEQSLTIDQRFLGAGLFLVGVSVGMLGWRLRMPFLAGVSLVAWSSAISSDMLWGTASQTVAMALVVLIGVQVLAALAKRSSSAIRLQTAIERPTQLHRAIYVASGLSSLLAILLSLGGSALGPTVFVLLSLAALSALSGSIERQAGLAWLSLVLGLAGGWLALELQGLAPAWIAAWLILGLVGLSLVGWVVVRFGLTIWALPTGSGALGAALLLTLQAALGAIGTELLALTFALANLGLLLATLAVRERQLGYVYAAVAAFIAALFSQMADWGIEQAQWYVVPTAIYLLALASGLRRFQHQHRLSQVIESVAVVMLLGLTFIQNIHGTYGTLGSLLLFGEALGVMGYGMLMRLRVPFVGGIGFFVAGVLWMTSNAVQLTNQWVLLGIVGLLMVAAYVILERHQERLVRAGRAWAEHLRGWG</sequence>
<feature type="transmembrane region" description="Helical" evidence="2">
    <location>
        <begin position="755"/>
        <end position="774"/>
    </location>
</feature>
<feature type="transmembrane region" description="Helical" evidence="2">
    <location>
        <begin position="447"/>
        <end position="465"/>
    </location>
</feature>
<feature type="compositionally biased region" description="Low complexity" evidence="1">
    <location>
        <begin position="133"/>
        <end position="145"/>
    </location>
</feature>
<protein>
    <recommendedName>
        <fullName evidence="5">DUF2157 domain-containing protein</fullName>
    </recommendedName>
</protein>
<feature type="transmembrane region" description="Helical" evidence="2">
    <location>
        <begin position="1141"/>
        <end position="1157"/>
    </location>
</feature>
<feature type="transmembrane region" description="Helical" evidence="2">
    <location>
        <begin position="235"/>
        <end position="255"/>
    </location>
</feature>
<evidence type="ECO:0000313" key="3">
    <source>
        <dbReference type="EMBL" id="PDW02215.1"/>
    </source>
</evidence>
<feature type="transmembrane region" description="Helical" evidence="2">
    <location>
        <begin position="786"/>
        <end position="803"/>
    </location>
</feature>
<feature type="transmembrane region" description="Helical" evidence="2">
    <location>
        <begin position="1270"/>
        <end position="1289"/>
    </location>
</feature>
<feature type="transmembrane region" description="Helical" evidence="2">
    <location>
        <begin position="267"/>
        <end position="283"/>
    </location>
</feature>
<feature type="transmembrane region" description="Helical" evidence="2">
    <location>
        <begin position="673"/>
        <end position="692"/>
    </location>
</feature>
<keyword evidence="4" id="KW-1185">Reference proteome</keyword>
<feature type="transmembrane region" description="Helical" evidence="2">
    <location>
        <begin position="731"/>
        <end position="748"/>
    </location>
</feature>
<feature type="transmembrane region" description="Helical" evidence="2">
    <location>
        <begin position="861"/>
        <end position="881"/>
    </location>
</feature>
<keyword evidence="2" id="KW-1133">Transmembrane helix</keyword>
<feature type="transmembrane region" description="Helical" evidence="2">
    <location>
        <begin position="838"/>
        <end position="854"/>
    </location>
</feature>
<feature type="transmembrane region" description="Helical" evidence="2">
    <location>
        <begin position="400"/>
        <end position="417"/>
    </location>
</feature>
<gene>
    <name evidence="3" type="ORF">CJ255_15145</name>
</gene>
<name>A0A2A6RH60_9CHLR</name>
<feature type="compositionally biased region" description="Low complexity" evidence="1">
    <location>
        <begin position="153"/>
        <end position="162"/>
    </location>
</feature>
<feature type="transmembrane region" description="Helical" evidence="2">
    <location>
        <begin position="209"/>
        <end position="229"/>
    </location>
</feature>
<dbReference type="RefSeq" id="WP_097644937.1">
    <property type="nucleotide sequence ID" value="NZ_NQWI01000081.1"/>
</dbReference>
<keyword evidence="2" id="KW-0812">Transmembrane</keyword>
<feature type="region of interest" description="Disordered" evidence="1">
    <location>
        <begin position="124"/>
        <end position="187"/>
    </location>
</feature>
<feature type="transmembrane region" description="Helical" evidence="2">
    <location>
        <begin position="6"/>
        <end position="26"/>
    </location>
</feature>
<feature type="transmembrane region" description="Helical" evidence="2">
    <location>
        <begin position="815"/>
        <end position="832"/>
    </location>
</feature>
<feature type="transmembrane region" description="Helical" evidence="2">
    <location>
        <begin position="1350"/>
        <end position="1369"/>
    </location>
</feature>
<feature type="transmembrane region" description="Helical" evidence="2">
    <location>
        <begin position="1163"/>
        <end position="1182"/>
    </location>
</feature>
<feature type="transmembrane region" description="Helical" evidence="2">
    <location>
        <begin position="424"/>
        <end position="441"/>
    </location>
</feature>
<feature type="transmembrane region" description="Helical" evidence="2">
    <location>
        <begin position="568"/>
        <end position="589"/>
    </location>
</feature>
<feature type="transmembrane region" description="Helical" evidence="2">
    <location>
        <begin position="944"/>
        <end position="961"/>
    </location>
</feature>
<feature type="transmembrane region" description="Helical" evidence="2">
    <location>
        <begin position="1054"/>
        <end position="1071"/>
    </location>
</feature>
<feature type="transmembrane region" description="Helical" evidence="2">
    <location>
        <begin position="918"/>
        <end position="938"/>
    </location>
</feature>
<dbReference type="EMBL" id="NQWI01000081">
    <property type="protein sequence ID" value="PDW02215.1"/>
    <property type="molecule type" value="Genomic_DNA"/>
</dbReference>
<feature type="transmembrane region" description="Helical" evidence="2">
    <location>
        <begin position="1375"/>
        <end position="1393"/>
    </location>
</feature>
<feature type="transmembrane region" description="Helical" evidence="2">
    <location>
        <begin position="1212"/>
        <end position="1235"/>
    </location>
</feature>
<feature type="transmembrane region" description="Helical" evidence="2">
    <location>
        <begin position="1189"/>
        <end position="1206"/>
    </location>
</feature>
<feature type="transmembrane region" description="Helical" evidence="2">
    <location>
        <begin position="510"/>
        <end position="528"/>
    </location>
</feature>
<feature type="transmembrane region" description="Helical" evidence="2">
    <location>
        <begin position="1242"/>
        <end position="1264"/>
    </location>
</feature>
<feature type="transmembrane region" description="Helical" evidence="2">
    <location>
        <begin position="1400"/>
        <end position="1419"/>
    </location>
</feature>
<dbReference type="OrthoDB" id="135299at2"/>
<dbReference type="Proteomes" id="UP000220527">
    <property type="component" value="Unassembled WGS sequence"/>
</dbReference>
<comment type="caution">
    <text evidence="3">The sequence shown here is derived from an EMBL/GenBank/DDBJ whole genome shotgun (WGS) entry which is preliminary data.</text>
</comment>
<feature type="transmembrane region" description="Helical" evidence="2">
    <location>
        <begin position="704"/>
        <end position="725"/>
    </location>
</feature>
<feature type="transmembrane region" description="Helical" evidence="2">
    <location>
        <begin position="375"/>
        <end position="394"/>
    </location>
</feature>
<feature type="transmembrane region" description="Helical" evidence="2">
    <location>
        <begin position="318"/>
        <end position="339"/>
    </location>
</feature>
<organism evidence="3 4">
    <name type="scientific">Candidatus Viridilinea mediisalina</name>
    <dbReference type="NCBI Taxonomy" id="2024553"/>
    <lineage>
        <taxon>Bacteria</taxon>
        <taxon>Bacillati</taxon>
        <taxon>Chloroflexota</taxon>
        <taxon>Chloroflexia</taxon>
        <taxon>Chloroflexales</taxon>
        <taxon>Chloroflexineae</taxon>
        <taxon>Oscillochloridaceae</taxon>
        <taxon>Candidatus Viridilinea</taxon>
    </lineage>
</organism>
<feature type="transmembrane region" description="Helical" evidence="2">
    <location>
        <begin position="1296"/>
        <end position="1313"/>
    </location>
</feature>
<feature type="transmembrane region" description="Helical" evidence="2">
    <location>
        <begin position="345"/>
        <end position="363"/>
    </location>
</feature>
<feature type="transmembrane region" description="Helical" evidence="2">
    <location>
        <begin position="995"/>
        <end position="1015"/>
    </location>
</feature>
<feature type="transmembrane region" description="Helical" evidence="2">
    <location>
        <begin position="486"/>
        <end position="504"/>
    </location>
</feature>
<feature type="transmembrane region" description="Helical" evidence="2">
    <location>
        <begin position="887"/>
        <end position="906"/>
    </location>
</feature>
<evidence type="ECO:0000313" key="4">
    <source>
        <dbReference type="Proteomes" id="UP000220527"/>
    </source>
</evidence>
<proteinExistence type="predicted"/>
<evidence type="ECO:0008006" key="5">
    <source>
        <dbReference type="Google" id="ProtNLM"/>
    </source>
</evidence>
<feature type="region of interest" description="Disordered" evidence="1">
    <location>
        <begin position="86"/>
        <end position="111"/>
    </location>
</feature>
<feature type="transmembrane region" description="Helical" evidence="2">
    <location>
        <begin position="966"/>
        <end position="983"/>
    </location>
</feature>